<gene>
    <name evidence="1" type="ORF">HCN56_12585</name>
</gene>
<comment type="caution">
    <text evidence="1">The sequence shown here is derived from an EMBL/GenBank/DDBJ whole genome shotgun (WGS) entry which is preliminary data.</text>
</comment>
<dbReference type="AlphaFoldDB" id="A0A7X6D1Q7"/>
<protein>
    <submittedName>
        <fullName evidence="1">Ribbon-helix-helix protein, CopG family</fullName>
    </submittedName>
</protein>
<dbReference type="EMBL" id="JAAVJD010000080">
    <property type="protein sequence ID" value="NJQ06398.1"/>
    <property type="molecule type" value="Genomic_DNA"/>
</dbReference>
<evidence type="ECO:0000313" key="2">
    <source>
        <dbReference type="Proteomes" id="UP000578686"/>
    </source>
</evidence>
<dbReference type="Proteomes" id="UP000578686">
    <property type="component" value="Unassembled WGS sequence"/>
</dbReference>
<evidence type="ECO:0000313" key="1">
    <source>
        <dbReference type="EMBL" id="NJQ06398.1"/>
    </source>
</evidence>
<proteinExistence type="predicted"/>
<accession>A0A7X6D1Q7</accession>
<organism evidence="1 2">
    <name type="scientific">Streptomyces lonarensis</name>
    <dbReference type="NCBI Taxonomy" id="700599"/>
    <lineage>
        <taxon>Bacteria</taxon>
        <taxon>Bacillati</taxon>
        <taxon>Actinomycetota</taxon>
        <taxon>Actinomycetes</taxon>
        <taxon>Kitasatosporales</taxon>
        <taxon>Streptomycetaceae</taxon>
        <taxon>Streptomyces</taxon>
    </lineage>
</organism>
<sequence length="75" mass="8633">MTSRVLSLRLDGELIDRLTRHASLRGMTLQDYVAGVLVREDFDERFRDAVERTDRLDAVERTDRLDGRGQVGQDV</sequence>
<reference evidence="1 2" key="1">
    <citation type="submission" date="2020-03" db="EMBL/GenBank/DDBJ databases">
        <title>Draft genome of Streptomyces sp. ventii, isolated from the Axial Seamount in the Pacific Ocean, and resequencing of the two type strains Streptomyces lonarensis strain NCL 716 and Streptomyces bohaiensis strain 11A07.</title>
        <authorList>
            <person name="Loughran R.M."/>
            <person name="Pfannmuller K.M."/>
            <person name="Wasson B.J."/>
            <person name="Deadmond M.C."/>
            <person name="Paddock B.E."/>
            <person name="Koyack M.J."/>
            <person name="Gallegos D.A."/>
            <person name="Mitchell E.A."/>
            <person name="Ushijima B."/>
            <person name="Saw J.H."/>
            <person name="Mcphail K.L."/>
            <person name="Videau P."/>
        </authorList>
    </citation>
    <scope>NUCLEOTIDE SEQUENCE [LARGE SCALE GENOMIC DNA]</scope>
    <source>
        <strain evidence="1 2">NCL716</strain>
    </source>
</reference>
<dbReference type="RefSeq" id="WP_167970441.1">
    <property type="nucleotide sequence ID" value="NZ_BHZG01000548.1"/>
</dbReference>
<keyword evidence="2" id="KW-1185">Reference proteome</keyword>
<name>A0A7X6D1Q7_9ACTN</name>